<dbReference type="GO" id="GO:0016705">
    <property type="term" value="F:oxidoreductase activity, acting on paired donors, with incorporation or reduction of molecular oxygen"/>
    <property type="evidence" value="ECO:0007669"/>
    <property type="project" value="InterPro"/>
</dbReference>
<protein>
    <recommendedName>
        <fullName evidence="12">Allene oxide synthase</fullName>
    </recommendedName>
</protein>
<evidence type="ECO:0000256" key="3">
    <source>
        <dbReference type="ARBA" id="ARBA00022723"/>
    </source>
</evidence>
<comment type="similarity">
    <text evidence="1">Belongs to the cytochrome P450 family.</text>
</comment>
<evidence type="ECO:0008006" key="12">
    <source>
        <dbReference type="Google" id="ProtNLM"/>
    </source>
</evidence>
<keyword evidence="11" id="KW-1185">Reference proteome</keyword>
<dbReference type="SUPFAM" id="SSF48264">
    <property type="entry name" value="Cytochrome P450"/>
    <property type="match status" value="1"/>
</dbReference>
<dbReference type="Gene3D" id="1.10.630.10">
    <property type="entry name" value="Cytochrome P450"/>
    <property type="match status" value="1"/>
</dbReference>
<dbReference type="GO" id="GO:0004497">
    <property type="term" value="F:monooxygenase activity"/>
    <property type="evidence" value="ECO:0007669"/>
    <property type="project" value="InterPro"/>
</dbReference>
<evidence type="ECO:0000313" key="10">
    <source>
        <dbReference type="EMBL" id="OAE19729.1"/>
    </source>
</evidence>
<dbReference type="InterPro" id="IPR002403">
    <property type="entry name" value="Cyt_P450_E_grp-IV"/>
</dbReference>
<dbReference type="PANTHER" id="PTHR24286:SF255">
    <property type="entry name" value="ALLENE OXIDE SYNTHASE, CHLOROPLASTIC"/>
    <property type="match status" value="1"/>
</dbReference>
<evidence type="ECO:0000256" key="2">
    <source>
        <dbReference type="ARBA" id="ARBA00022516"/>
    </source>
</evidence>
<evidence type="ECO:0000256" key="8">
    <source>
        <dbReference type="ARBA" id="ARBA00023160"/>
    </source>
</evidence>
<proteinExistence type="inferred from homology"/>
<dbReference type="GO" id="GO:0006633">
    <property type="term" value="P:fatty acid biosynthetic process"/>
    <property type="evidence" value="ECO:0007669"/>
    <property type="project" value="UniProtKB-KW"/>
</dbReference>
<evidence type="ECO:0000313" key="11">
    <source>
        <dbReference type="Proteomes" id="UP000077202"/>
    </source>
</evidence>
<dbReference type="Pfam" id="PF00067">
    <property type="entry name" value="p450"/>
    <property type="match status" value="1"/>
</dbReference>
<dbReference type="GO" id="GO:0016125">
    <property type="term" value="P:sterol metabolic process"/>
    <property type="evidence" value="ECO:0007669"/>
    <property type="project" value="TreeGrafter"/>
</dbReference>
<dbReference type="EMBL" id="LVLJ01003787">
    <property type="protein sequence ID" value="OAE19729.1"/>
    <property type="molecule type" value="Genomic_DNA"/>
</dbReference>
<comment type="caution">
    <text evidence="10">The sequence shown here is derived from an EMBL/GenBank/DDBJ whole genome shotgun (WGS) entry which is preliminary data.</text>
</comment>
<keyword evidence="8" id="KW-0275">Fatty acid biosynthesis</keyword>
<keyword evidence="5" id="KW-0276">Fatty acid metabolism</keyword>
<name>A0A176VFP3_MARPO</name>
<dbReference type="CDD" id="cd11071">
    <property type="entry name" value="CYP74"/>
    <property type="match status" value="1"/>
</dbReference>
<keyword evidence="4" id="KW-0925">Oxylipin biosynthesis</keyword>
<dbReference type="PRINTS" id="PR00465">
    <property type="entry name" value="EP450IV"/>
</dbReference>
<evidence type="ECO:0000256" key="4">
    <source>
        <dbReference type="ARBA" id="ARBA00022767"/>
    </source>
</evidence>
<keyword evidence="6" id="KW-0408">Iron</keyword>
<dbReference type="GO" id="GO:0020037">
    <property type="term" value="F:heme binding"/>
    <property type="evidence" value="ECO:0007669"/>
    <property type="project" value="InterPro"/>
</dbReference>
<accession>A0A176VFP3</accession>
<dbReference type="AlphaFoldDB" id="A0A176VFP3"/>
<evidence type="ECO:0000256" key="9">
    <source>
        <dbReference type="ARBA" id="ARBA00023239"/>
    </source>
</evidence>
<keyword evidence="3" id="KW-0479">Metal-binding</keyword>
<dbReference type="GO" id="GO:0005506">
    <property type="term" value="F:iron ion binding"/>
    <property type="evidence" value="ECO:0007669"/>
    <property type="project" value="InterPro"/>
</dbReference>
<organism evidence="10 11">
    <name type="scientific">Marchantia polymorpha subsp. ruderalis</name>
    <dbReference type="NCBI Taxonomy" id="1480154"/>
    <lineage>
        <taxon>Eukaryota</taxon>
        <taxon>Viridiplantae</taxon>
        <taxon>Streptophyta</taxon>
        <taxon>Embryophyta</taxon>
        <taxon>Marchantiophyta</taxon>
        <taxon>Marchantiopsida</taxon>
        <taxon>Marchantiidae</taxon>
        <taxon>Marchantiales</taxon>
        <taxon>Marchantiaceae</taxon>
        <taxon>Marchantia</taxon>
    </lineage>
</organism>
<dbReference type="InterPro" id="IPR036396">
    <property type="entry name" value="Cyt_P450_sf"/>
</dbReference>
<reference evidence="10" key="1">
    <citation type="submission" date="2016-03" db="EMBL/GenBank/DDBJ databases">
        <title>Mechanisms controlling the formation of the plant cell surface in tip-growing cells are functionally conserved among land plants.</title>
        <authorList>
            <person name="Honkanen S."/>
            <person name="Jones V.A."/>
            <person name="Morieri G."/>
            <person name="Champion C."/>
            <person name="Hetherington A.J."/>
            <person name="Kelly S."/>
            <person name="Saint-Marcoux D."/>
            <person name="Proust H."/>
            <person name="Prescott H."/>
            <person name="Dolan L."/>
        </authorList>
    </citation>
    <scope>NUCLEOTIDE SEQUENCE [LARGE SCALE GENOMIC DNA]</scope>
    <source>
        <tissue evidence="10">Whole gametophyte</tissue>
    </source>
</reference>
<dbReference type="InterPro" id="IPR001128">
    <property type="entry name" value="Cyt_P450"/>
</dbReference>
<dbReference type="GO" id="GO:0031408">
    <property type="term" value="P:oxylipin biosynthetic process"/>
    <property type="evidence" value="ECO:0007669"/>
    <property type="project" value="UniProtKB-KW"/>
</dbReference>
<keyword evidence="2" id="KW-0444">Lipid biosynthesis</keyword>
<dbReference type="Proteomes" id="UP000077202">
    <property type="component" value="Unassembled WGS sequence"/>
</dbReference>
<evidence type="ECO:0000256" key="1">
    <source>
        <dbReference type="ARBA" id="ARBA00010617"/>
    </source>
</evidence>
<evidence type="ECO:0000256" key="5">
    <source>
        <dbReference type="ARBA" id="ARBA00022832"/>
    </source>
</evidence>
<evidence type="ECO:0000256" key="6">
    <source>
        <dbReference type="ARBA" id="ARBA00023004"/>
    </source>
</evidence>
<dbReference type="GO" id="GO:0016829">
    <property type="term" value="F:lyase activity"/>
    <property type="evidence" value="ECO:0007669"/>
    <property type="project" value="UniProtKB-KW"/>
</dbReference>
<evidence type="ECO:0000256" key="7">
    <source>
        <dbReference type="ARBA" id="ARBA00023098"/>
    </source>
</evidence>
<dbReference type="PANTHER" id="PTHR24286">
    <property type="entry name" value="CYTOCHROME P450 26"/>
    <property type="match status" value="1"/>
</dbReference>
<sequence length="441" mass="49627">MAESTPLLKASDLPLKEIPGSYGPVFWGAFKDKMDFYWREGTPKFYETRRDKYKSTVYRTNVAPGPPGFSNPQVVMLLDQKSYPILFDVSKVEKRDVFTGTYMPSTKYNGGYRILPYLDPSEEKHTKTKEFCFDVLKLSVPRILPSFHSAISECFNSWEAALAKSGKVNFATALTPATFKFNVKAFIGRDPTEAGTNSLGTSGPTYTQLWQFPQIAPILVVPVPKILIPLAEVVVHTFPIPFLFVKYFYGKLTKFFQTYATELLDLAESKHGLGREEATHNLLFYTLFNSWGGINIFFPGMLKRLGALSPEEQLEVANDVRKAISAEGGLTLKALSQMTLVTSLVYEALRIDPPVPFQYAHAKMDLVIESHDSSFSVKKGEMLAGYMPLACKDPVVFKEPDTFLPKRFMGDGSKLLKYDYMQIDADGNLTILTKKRIPRRA</sequence>
<keyword evidence="7" id="KW-0443">Lipid metabolism</keyword>
<keyword evidence="9" id="KW-0456">Lyase</keyword>
<gene>
    <name evidence="10" type="ORF">AXG93_2958s1040</name>
</gene>